<feature type="transmembrane region" description="Helical" evidence="9">
    <location>
        <begin position="162"/>
        <end position="186"/>
    </location>
</feature>
<dbReference type="Gene3D" id="1.10.287.70">
    <property type="match status" value="1"/>
</dbReference>
<dbReference type="PANTHER" id="PTHR42643:SF40">
    <property type="entry name" value="IONOTROPIC RECEPTOR 41A-RELATED"/>
    <property type="match status" value="1"/>
</dbReference>
<evidence type="ECO:0000256" key="8">
    <source>
        <dbReference type="ARBA" id="ARBA00023180"/>
    </source>
</evidence>
<dbReference type="Pfam" id="PF00060">
    <property type="entry name" value="Lig_chan"/>
    <property type="match status" value="1"/>
</dbReference>
<evidence type="ECO:0000259" key="10">
    <source>
        <dbReference type="Pfam" id="PF00060"/>
    </source>
</evidence>
<comment type="subcellular location">
    <subcellularLocation>
        <location evidence="1">Cell membrane</location>
        <topology evidence="1">Multi-pass membrane protein</topology>
    </subcellularLocation>
</comment>
<dbReference type="SUPFAM" id="SSF53850">
    <property type="entry name" value="Periplasmic binding protein-like II"/>
    <property type="match status" value="1"/>
</dbReference>
<evidence type="ECO:0000313" key="11">
    <source>
        <dbReference type="EMBL" id="EDS29842.1"/>
    </source>
</evidence>
<dbReference type="InParanoid" id="B0WKG6"/>
<evidence type="ECO:0000256" key="9">
    <source>
        <dbReference type="SAM" id="Phobius"/>
    </source>
</evidence>
<keyword evidence="13" id="KW-1185">Reference proteome</keyword>
<dbReference type="EMBL" id="DS231972">
    <property type="protein sequence ID" value="EDS29842.1"/>
    <property type="molecule type" value="Genomic_DNA"/>
</dbReference>
<dbReference type="GO" id="GO:0015276">
    <property type="term" value="F:ligand-gated monoatomic ion channel activity"/>
    <property type="evidence" value="ECO:0007669"/>
    <property type="project" value="InterPro"/>
</dbReference>
<dbReference type="KEGG" id="cqu:CpipJ_CPIJ007791"/>
<gene>
    <name evidence="12" type="primary">6039633</name>
    <name evidence="11" type="ORF">CpipJ_CPIJ007791</name>
</gene>
<feature type="domain" description="Ionotropic glutamate receptor C-terminal" evidence="10">
    <location>
        <begin position="161"/>
        <end position="426"/>
    </location>
</feature>
<dbReference type="GO" id="GO:0050906">
    <property type="term" value="P:detection of stimulus involved in sensory perception"/>
    <property type="evidence" value="ECO:0007669"/>
    <property type="project" value="UniProtKB-ARBA"/>
</dbReference>
<reference evidence="12" key="2">
    <citation type="submission" date="2021-02" db="UniProtKB">
        <authorList>
            <consortium name="EnsemblMetazoa"/>
        </authorList>
    </citation>
    <scope>IDENTIFICATION</scope>
    <source>
        <strain evidence="12">JHB</strain>
    </source>
</reference>
<dbReference type="HOGENOM" id="CLU_025015_1_0_1"/>
<dbReference type="GO" id="GO:0005886">
    <property type="term" value="C:plasma membrane"/>
    <property type="evidence" value="ECO:0007669"/>
    <property type="project" value="UniProtKB-SubCell"/>
</dbReference>
<evidence type="ECO:0000313" key="12">
    <source>
        <dbReference type="EnsemblMetazoa" id="CPIJ007791-PA"/>
    </source>
</evidence>
<feature type="transmembrane region" description="Helical" evidence="9">
    <location>
        <begin position="126"/>
        <end position="142"/>
    </location>
</feature>
<accession>B0WKG6</accession>
<dbReference type="AlphaFoldDB" id="B0WKG6"/>
<evidence type="ECO:0000256" key="6">
    <source>
        <dbReference type="ARBA" id="ARBA00023136"/>
    </source>
</evidence>
<dbReference type="EnsemblMetazoa" id="CPIJ007791-RA">
    <property type="protein sequence ID" value="CPIJ007791-PA"/>
    <property type="gene ID" value="CPIJ007791"/>
</dbReference>
<evidence type="ECO:0000256" key="7">
    <source>
        <dbReference type="ARBA" id="ARBA00023170"/>
    </source>
</evidence>
<evidence type="ECO:0000256" key="4">
    <source>
        <dbReference type="ARBA" id="ARBA00022692"/>
    </source>
</evidence>
<dbReference type="OrthoDB" id="8182981at2759"/>
<dbReference type="InterPro" id="IPR001320">
    <property type="entry name" value="Iontro_rcpt_C"/>
</dbReference>
<dbReference type="PANTHER" id="PTHR42643">
    <property type="entry name" value="IONOTROPIC RECEPTOR 20A-RELATED"/>
    <property type="match status" value="1"/>
</dbReference>
<evidence type="ECO:0000256" key="3">
    <source>
        <dbReference type="ARBA" id="ARBA00022475"/>
    </source>
</evidence>
<dbReference type="VEuPathDB" id="VectorBase:CPIJ007791"/>
<keyword evidence="3" id="KW-1003">Cell membrane</keyword>
<dbReference type="OMA" id="KEIRNGH"/>
<keyword evidence="7" id="KW-0675">Receptor</keyword>
<dbReference type="InterPro" id="IPR052192">
    <property type="entry name" value="Insect_Ionotropic_Sensory_Rcpt"/>
</dbReference>
<dbReference type="VEuPathDB" id="VectorBase:CQUJHB006942"/>
<proteinExistence type="inferred from homology"/>
<keyword evidence="6 9" id="KW-0472">Membrane</keyword>
<evidence type="ECO:0000256" key="2">
    <source>
        <dbReference type="ARBA" id="ARBA00008685"/>
    </source>
</evidence>
<evidence type="ECO:0000256" key="1">
    <source>
        <dbReference type="ARBA" id="ARBA00004651"/>
    </source>
</evidence>
<organism>
    <name type="scientific">Culex quinquefasciatus</name>
    <name type="common">Southern house mosquito</name>
    <name type="synonym">Culex pungens</name>
    <dbReference type="NCBI Taxonomy" id="7176"/>
    <lineage>
        <taxon>Eukaryota</taxon>
        <taxon>Metazoa</taxon>
        <taxon>Ecdysozoa</taxon>
        <taxon>Arthropoda</taxon>
        <taxon>Hexapoda</taxon>
        <taxon>Insecta</taxon>
        <taxon>Pterygota</taxon>
        <taxon>Neoptera</taxon>
        <taxon>Endopterygota</taxon>
        <taxon>Diptera</taxon>
        <taxon>Nematocera</taxon>
        <taxon>Culicoidea</taxon>
        <taxon>Culicidae</taxon>
        <taxon>Culicinae</taxon>
        <taxon>Culicini</taxon>
        <taxon>Culex</taxon>
        <taxon>Culex</taxon>
    </lineage>
</organism>
<evidence type="ECO:0000256" key="5">
    <source>
        <dbReference type="ARBA" id="ARBA00022989"/>
    </source>
</evidence>
<evidence type="ECO:0000313" key="13">
    <source>
        <dbReference type="Proteomes" id="UP000002320"/>
    </source>
</evidence>
<comment type="similarity">
    <text evidence="2">Belongs to the glutamate-gated ion channel (TC 1.A.10.1) family.</text>
</comment>
<feature type="transmembrane region" description="Helical" evidence="9">
    <location>
        <begin position="416"/>
        <end position="440"/>
    </location>
</feature>
<reference evidence="11" key="1">
    <citation type="submission" date="2007-03" db="EMBL/GenBank/DDBJ databases">
        <title>Annotation of Culex pipiens quinquefasciatus.</title>
        <authorList>
            <consortium name="The Broad Institute Genome Sequencing Platform"/>
            <person name="Atkinson P.W."/>
            <person name="Hemingway J."/>
            <person name="Christensen B.M."/>
            <person name="Higgs S."/>
            <person name="Kodira C."/>
            <person name="Hannick L."/>
            <person name="Megy K."/>
            <person name="O'Leary S."/>
            <person name="Pearson M."/>
            <person name="Haas B.J."/>
            <person name="Mauceli E."/>
            <person name="Wortman J.R."/>
            <person name="Lee N.H."/>
            <person name="Guigo R."/>
            <person name="Stanke M."/>
            <person name="Alvarado L."/>
            <person name="Amedeo P."/>
            <person name="Antoine C.H."/>
            <person name="Arensburger P."/>
            <person name="Bidwell S.L."/>
            <person name="Crawford M."/>
            <person name="Camaro F."/>
            <person name="Devon K."/>
            <person name="Engels R."/>
            <person name="Hammond M."/>
            <person name="Howarth C."/>
            <person name="Koehrsen M."/>
            <person name="Lawson D."/>
            <person name="Montgomery P."/>
            <person name="Nene V."/>
            <person name="Nusbaum C."/>
            <person name="Puiu D."/>
            <person name="Romero-Severson J."/>
            <person name="Severson D.W."/>
            <person name="Shumway M."/>
            <person name="Sisk P."/>
            <person name="Stolte C."/>
            <person name="Zeng Q."/>
            <person name="Eisenstadt E."/>
            <person name="Fraser-Liggett C."/>
            <person name="Strausberg R."/>
            <person name="Galagan J."/>
            <person name="Birren B."/>
            <person name="Collins F.H."/>
        </authorList>
    </citation>
    <scope>NUCLEOTIDE SEQUENCE [LARGE SCALE GENOMIC DNA]</scope>
    <source>
        <strain evidence="11">JHB</strain>
    </source>
</reference>
<dbReference type="eggNOG" id="ENOG502S0WT">
    <property type="taxonomic scope" value="Eukaryota"/>
</dbReference>
<feature type="transmembrane region" description="Helical" evidence="9">
    <location>
        <begin position="216"/>
        <end position="236"/>
    </location>
</feature>
<name>B0WKG6_CULQU</name>
<sequence>MDKSSFTSNASLFYDKLSNLCGRPIRTGIVDYVPYVTSEFVGADGGNVDVVNSSRSKELLIDGSEGILMVEFCKMYNCNLKVWAYGADNWGFIDDAENGEGMLYSPLINETEIVVSTVFYQWVYKFLDYSSPIVFASILIMVPRAKPLPTVLTPLYPFNPSLWLTIFISLIVMTAVHYGITTLNLFGSPKPRFEKSIFDMISIYLDQATTHNKSTLSYRVLIACVLLSGVVISNSYSGGLASVLTVPRYGKSLETIHDFAQSPYRWGDPAIAWVLAIVDAESVDLKTVVKKFDNIPDVEQLYRRTLPGDFGIGIEFLTCQKINVGPYIREDNVHLFELPKEMLYYSYTTVASQRGWPMMEQLSHFILVANQHGLVLHWEKRNLRRFQTTRLEVALDPANSGCQKDVEIQALTVHHIFGPMFILFVGAAFATGTFALEILWHSLWLSFGRWKQNG</sequence>
<keyword evidence="4 9" id="KW-0812">Transmembrane</keyword>
<keyword evidence="5 9" id="KW-1133">Transmembrane helix</keyword>
<dbReference type="Proteomes" id="UP000002320">
    <property type="component" value="Unassembled WGS sequence"/>
</dbReference>
<keyword evidence="8" id="KW-0325">Glycoprotein</keyword>
<protein>
    <recommendedName>
        <fullName evidence="10">Ionotropic glutamate receptor C-terminal domain-containing protein</fullName>
    </recommendedName>
</protein>